<feature type="compositionally biased region" description="Polar residues" evidence="1">
    <location>
        <begin position="161"/>
        <end position="174"/>
    </location>
</feature>
<dbReference type="EMBL" id="FP929116">
    <property type="protein sequence ID" value="CBX94132.1"/>
    <property type="molecule type" value="Genomic_DNA"/>
</dbReference>
<gene>
    <name evidence="2" type="ORF">LEMA_P038060.1</name>
</gene>
<evidence type="ECO:0000256" key="1">
    <source>
        <dbReference type="SAM" id="MobiDB-lite"/>
    </source>
</evidence>
<feature type="region of interest" description="Disordered" evidence="1">
    <location>
        <begin position="223"/>
        <end position="286"/>
    </location>
</feature>
<reference evidence="3" key="1">
    <citation type="journal article" date="2011" name="Nat. Commun.">
        <title>Effector diversification within compartments of the Leptosphaeria maculans genome affected by Repeat-Induced Point mutations.</title>
        <authorList>
            <person name="Rouxel T."/>
            <person name="Grandaubert J."/>
            <person name="Hane J.K."/>
            <person name="Hoede C."/>
            <person name="van de Wouw A.P."/>
            <person name="Couloux A."/>
            <person name="Dominguez V."/>
            <person name="Anthouard V."/>
            <person name="Bally P."/>
            <person name="Bourras S."/>
            <person name="Cozijnsen A.J."/>
            <person name="Ciuffetti L.M."/>
            <person name="Degrave A."/>
            <person name="Dilmaghani A."/>
            <person name="Duret L."/>
            <person name="Fudal I."/>
            <person name="Goodwin S.B."/>
            <person name="Gout L."/>
            <person name="Glaser N."/>
            <person name="Linglin J."/>
            <person name="Kema G.H.J."/>
            <person name="Lapalu N."/>
            <person name="Lawrence C.B."/>
            <person name="May K."/>
            <person name="Meyer M."/>
            <person name="Ollivier B."/>
            <person name="Poulain J."/>
            <person name="Schoch C.L."/>
            <person name="Simon A."/>
            <person name="Spatafora J.W."/>
            <person name="Stachowiak A."/>
            <person name="Turgeon B.G."/>
            <person name="Tyler B.M."/>
            <person name="Vincent D."/>
            <person name="Weissenbach J."/>
            <person name="Amselem J."/>
            <person name="Quesneville H."/>
            <person name="Oliver R.P."/>
            <person name="Wincker P."/>
            <person name="Balesdent M.-H."/>
            <person name="Howlett B.J."/>
        </authorList>
    </citation>
    <scope>NUCLEOTIDE SEQUENCE [LARGE SCALE GENOMIC DNA]</scope>
    <source>
        <strain evidence="3">JN3 / isolate v23.1.3 / race Av1-4-5-6-7-8</strain>
    </source>
</reference>
<dbReference type="AlphaFoldDB" id="E4ZQX7"/>
<dbReference type="VEuPathDB" id="FungiDB:LEMA_P038060.1"/>
<accession>E4ZQX7</accession>
<dbReference type="STRING" id="985895.E4ZQX7"/>
<sequence>MVPNPDHDGIQMRPQRLSTPTSDDVALQQDTHQRSAELPDSDDDDGADFSMRRRSVGEYMLPNMLDLSLRVLYQHTSDGGVPRPPTPPCQEDEECRPRDHGNDTSHPYESLSVGTPRRPGNVHLQPRYASGSILAPSATQNQIDDADLSARLPSVVEPELQSETGPSQAVQSQPDKSHEALVQNRSTYDVVGRPDKPVGPRKTKLKAHMSIEEETLVKQEIYRQKGERKRQQIQERQKQKAEAMAAEALSEEDRTDVAESTSTSDDEQQENLGVQSTFEDCPLPTRTPYRWEGGGMLMYSSRAGTSLGGYRSQAPLQDGTAVSSYYDTQHDHHYPSAHVPNTTHQRTPYICAFPLFTPTPPLAPTHQPLYANPTPPHHHPYFNLAAEPIPTDYPDYKHDITLYALNPAHNFPYAQSFLDALLSTTLKAYKWHAHSSRGFIQHGTHLSLLVLHNAANPFSDATVSPFSSPFSPTTPPPTTTTTIGVYGRYWYTHQDIHWITLSPSIPHILHLAQSSGLLAHAHTWSCSDTHPARRRFHRAYWLAARGY</sequence>
<feature type="region of interest" description="Disordered" evidence="1">
    <location>
        <begin position="158"/>
        <end position="210"/>
    </location>
</feature>
<dbReference type="eggNOG" id="ENOG502T4BR">
    <property type="taxonomic scope" value="Eukaryota"/>
</dbReference>
<proteinExistence type="predicted"/>
<dbReference type="HOGENOM" id="CLU_497882_0_0_1"/>
<dbReference type="InParanoid" id="E4ZQX7"/>
<feature type="compositionally biased region" description="Basic and acidic residues" evidence="1">
    <location>
        <begin position="223"/>
        <end position="241"/>
    </location>
</feature>
<evidence type="ECO:0000313" key="2">
    <source>
        <dbReference type="EMBL" id="CBX94132.1"/>
    </source>
</evidence>
<dbReference type="OrthoDB" id="3797268at2759"/>
<name>E4ZQX7_LEPMJ</name>
<evidence type="ECO:0000313" key="3">
    <source>
        <dbReference type="Proteomes" id="UP000002668"/>
    </source>
</evidence>
<feature type="region of interest" description="Disordered" evidence="1">
    <location>
        <begin position="1"/>
        <end position="51"/>
    </location>
</feature>
<protein>
    <submittedName>
        <fullName evidence="2">Predicted protein</fullName>
    </submittedName>
</protein>
<feature type="region of interest" description="Disordered" evidence="1">
    <location>
        <begin position="76"/>
        <end position="125"/>
    </location>
</feature>
<keyword evidence="3" id="KW-1185">Reference proteome</keyword>
<dbReference type="Proteomes" id="UP000002668">
    <property type="component" value="Genome"/>
</dbReference>
<feature type="compositionally biased region" description="Basic and acidic residues" evidence="1">
    <location>
        <begin position="1"/>
        <end position="10"/>
    </location>
</feature>
<organism evidence="3">
    <name type="scientific">Leptosphaeria maculans (strain JN3 / isolate v23.1.3 / race Av1-4-5-6-7-8)</name>
    <name type="common">Blackleg fungus</name>
    <name type="synonym">Phoma lingam</name>
    <dbReference type="NCBI Taxonomy" id="985895"/>
    <lineage>
        <taxon>Eukaryota</taxon>
        <taxon>Fungi</taxon>
        <taxon>Dikarya</taxon>
        <taxon>Ascomycota</taxon>
        <taxon>Pezizomycotina</taxon>
        <taxon>Dothideomycetes</taxon>
        <taxon>Pleosporomycetidae</taxon>
        <taxon>Pleosporales</taxon>
        <taxon>Pleosporineae</taxon>
        <taxon>Leptosphaeriaceae</taxon>
        <taxon>Plenodomus</taxon>
        <taxon>Plenodomus lingam/Leptosphaeria maculans species complex</taxon>
    </lineage>
</organism>